<feature type="compositionally biased region" description="Polar residues" evidence="3">
    <location>
        <begin position="235"/>
        <end position="245"/>
    </location>
</feature>
<evidence type="ECO:0000313" key="6">
    <source>
        <dbReference type="Proteomes" id="UP001431783"/>
    </source>
</evidence>
<feature type="domain" description="K Homology" evidence="4">
    <location>
        <begin position="19"/>
        <end position="87"/>
    </location>
</feature>
<evidence type="ECO:0000313" key="5">
    <source>
        <dbReference type="EMBL" id="KAK9886596.1"/>
    </source>
</evidence>
<feature type="domain" description="K Homology" evidence="4">
    <location>
        <begin position="95"/>
        <end position="166"/>
    </location>
</feature>
<proteinExistence type="predicted"/>
<reference evidence="5 6" key="1">
    <citation type="submission" date="2023-03" db="EMBL/GenBank/DDBJ databases">
        <title>Genome insight into feeding habits of ladybird beetles.</title>
        <authorList>
            <person name="Li H.-S."/>
            <person name="Huang Y.-H."/>
            <person name="Pang H."/>
        </authorList>
    </citation>
    <scope>NUCLEOTIDE SEQUENCE [LARGE SCALE GENOMIC DNA]</scope>
    <source>
        <strain evidence="5">SYSU_2023b</strain>
        <tissue evidence="5">Whole body</tissue>
    </source>
</reference>
<dbReference type="GO" id="GO:0010468">
    <property type="term" value="P:regulation of gene expression"/>
    <property type="evidence" value="ECO:0007669"/>
    <property type="project" value="UniProtKB-ARBA"/>
</dbReference>
<dbReference type="Proteomes" id="UP001431783">
    <property type="component" value="Unassembled WGS sequence"/>
</dbReference>
<feature type="domain" description="K Homology" evidence="4">
    <location>
        <begin position="324"/>
        <end position="394"/>
    </location>
</feature>
<keyword evidence="1" id="KW-0677">Repeat</keyword>
<evidence type="ECO:0000259" key="4">
    <source>
        <dbReference type="SMART" id="SM00322"/>
    </source>
</evidence>
<comment type="caution">
    <text evidence="5">The sequence shown here is derived from an EMBL/GenBank/DDBJ whole genome shotgun (WGS) entry which is preliminary data.</text>
</comment>
<dbReference type="PROSITE" id="PS50084">
    <property type="entry name" value="KH_TYPE_1"/>
    <property type="match status" value="3"/>
</dbReference>
<gene>
    <name evidence="5" type="ORF">WA026_017520</name>
</gene>
<feature type="compositionally biased region" description="Gly residues" evidence="3">
    <location>
        <begin position="206"/>
        <end position="223"/>
    </location>
</feature>
<dbReference type="Pfam" id="PF00013">
    <property type="entry name" value="KH_1"/>
    <property type="match status" value="3"/>
</dbReference>
<dbReference type="FunFam" id="3.30.1370.10:FF:000025">
    <property type="entry name" value="Heterogeneous nuclear ribonucleoprotein K, like"/>
    <property type="match status" value="1"/>
</dbReference>
<dbReference type="Gene3D" id="3.30.1370.10">
    <property type="entry name" value="K Homology domain, type 1"/>
    <property type="match status" value="3"/>
</dbReference>
<feature type="region of interest" description="Disordered" evidence="3">
    <location>
        <begin position="1"/>
        <end position="21"/>
    </location>
</feature>
<feature type="compositionally biased region" description="Low complexity" evidence="3">
    <location>
        <begin position="246"/>
        <end position="269"/>
    </location>
</feature>
<dbReference type="SMART" id="SM00322">
    <property type="entry name" value="KH"/>
    <property type="match status" value="3"/>
</dbReference>
<dbReference type="CDD" id="cd22432">
    <property type="entry name" value="KH-I_HNRNPK_rpt1"/>
    <property type="match status" value="1"/>
</dbReference>
<dbReference type="SUPFAM" id="SSF54791">
    <property type="entry name" value="Eukaryotic type KH-domain (KH-domain type I)"/>
    <property type="match status" value="3"/>
</dbReference>
<dbReference type="GO" id="GO:0003723">
    <property type="term" value="F:RNA binding"/>
    <property type="evidence" value="ECO:0007669"/>
    <property type="project" value="UniProtKB-UniRule"/>
</dbReference>
<keyword evidence="6" id="KW-1185">Reference proteome</keyword>
<protein>
    <recommendedName>
        <fullName evidence="4">K Homology domain-containing protein</fullName>
    </recommendedName>
</protein>
<dbReference type="AlphaFoldDB" id="A0AAW1V0D0"/>
<dbReference type="EMBL" id="JARQZJ010000101">
    <property type="protein sequence ID" value="KAK9886596.1"/>
    <property type="molecule type" value="Genomic_DNA"/>
</dbReference>
<dbReference type="InterPro" id="IPR036612">
    <property type="entry name" value="KH_dom_type_1_sf"/>
</dbReference>
<feature type="compositionally biased region" description="Polar residues" evidence="3">
    <location>
        <begin position="315"/>
        <end position="328"/>
    </location>
</feature>
<feature type="region of interest" description="Disordered" evidence="3">
    <location>
        <begin position="197"/>
        <end position="328"/>
    </location>
</feature>
<organism evidence="5 6">
    <name type="scientific">Henosepilachna vigintioctopunctata</name>
    <dbReference type="NCBI Taxonomy" id="420089"/>
    <lineage>
        <taxon>Eukaryota</taxon>
        <taxon>Metazoa</taxon>
        <taxon>Ecdysozoa</taxon>
        <taxon>Arthropoda</taxon>
        <taxon>Hexapoda</taxon>
        <taxon>Insecta</taxon>
        <taxon>Pterygota</taxon>
        <taxon>Neoptera</taxon>
        <taxon>Endopterygota</taxon>
        <taxon>Coleoptera</taxon>
        <taxon>Polyphaga</taxon>
        <taxon>Cucujiformia</taxon>
        <taxon>Coccinelloidea</taxon>
        <taxon>Coccinellidae</taxon>
        <taxon>Epilachninae</taxon>
        <taxon>Epilachnini</taxon>
        <taxon>Henosepilachna</taxon>
    </lineage>
</organism>
<evidence type="ECO:0000256" key="2">
    <source>
        <dbReference type="PROSITE-ProRule" id="PRU00117"/>
    </source>
</evidence>
<dbReference type="InterPro" id="IPR004088">
    <property type="entry name" value="KH_dom_type_1"/>
</dbReference>
<evidence type="ECO:0000256" key="3">
    <source>
        <dbReference type="SAM" id="MobiDB-lite"/>
    </source>
</evidence>
<dbReference type="PANTHER" id="PTHR10288">
    <property type="entry name" value="KH DOMAIN CONTAINING RNA BINDING PROTEIN"/>
    <property type="match status" value="1"/>
</dbReference>
<evidence type="ECO:0000256" key="1">
    <source>
        <dbReference type="ARBA" id="ARBA00022737"/>
    </source>
</evidence>
<sequence>MKREADGDMGSPHKRTRKGDEEVRLLIPSKVAGSIIGKGGSNITKLRSQYKASITVPDCPGPERMLTLSSDLDSICNIINDVVPNLEEHSGSNTGDLDLRMMIHQSQAGCVIGMGGCKIQELREKTGARVKIFSNPAPQSTDRIIQIQGDPDKCIDTIREIITLVKTNPTKGQVNPYDPHNFDDFYADDYGGWGGNHGSGNDRRGGGGGSNNFGGGGRGGGGNNRHEMRGGSGLSRMNSNRGPQRSSGSSFNDRSSGGRSSFGGSSNSFGGSGGGRHSVNGSGSFRSSDVWESPLNTSMNRGPPGGGILSHGPPSLQNGGSLGGKNSTQVTIPKDLAGAIIGKGGGRIRKIRQDSGAGITIDEPLLGSNDRIITITGSPNEIQMAQYLLQQSVHNNTQDRGNY</sequence>
<dbReference type="CDD" id="cd22433">
    <property type="entry name" value="KH-I_HNRNPK_rpt2"/>
    <property type="match status" value="1"/>
</dbReference>
<keyword evidence="2" id="KW-0694">RNA-binding</keyword>
<name>A0AAW1V0D0_9CUCU</name>
<accession>A0AAW1V0D0</accession>
<dbReference type="InterPro" id="IPR004087">
    <property type="entry name" value="KH_dom"/>
</dbReference>